<dbReference type="SMART" id="SM00028">
    <property type="entry name" value="TPR"/>
    <property type="match status" value="5"/>
</dbReference>
<dbReference type="Pfam" id="PF13676">
    <property type="entry name" value="TIR_2"/>
    <property type="match status" value="1"/>
</dbReference>
<dbReference type="PANTHER" id="PTHR47691:SF3">
    <property type="entry name" value="HTH-TYPE TRANSCRIPTIONAL REGULATOR RV0890C-RELATED"/>
    <property type="match status" value="1"/>
</dbReference>
<evidence type="ECO:0000313" key="2">
    <source>
        <dbReference type="EMBL" id="RSM91494.1"/>
    </source>
</evidence>
<dbReference type="Gene3D" id="3.40.50.10140">
    <property type="entry name" value="Toll/interleukin-1 receptor homology (TIR) domain"/>
    <property type="match status" value="1"/>
</dbReference>
<dbReference type="SUPFAM" id="SSF52540">
    <property type="entry name" value="P-loop containing nucleoside triphosphate hydrolases"/>
    <property type="match status" value="1"/>
</dbReference>
<dbReference type="PRINTS" id="PR00364">
    <property type="entry name" value="DISEASERSIST"/>
</dbReference>
<dbReference type="SUPFAM" id="SSF52200">
    <property type="entry name" value="Toll/Interleukin receptor TIR domain"/>
    <property type="match status" value="1"/>
</dbReference>
<dbReference type="InterPro" id="IPR011990">
    <property type="entry name" value="TPR-like_helical_dom_sf"/>
</dbReference>
<dbReference type="SMART" id="SM00382">
    <property type="entry name" value="AAA"/>
    <property type="match status" value="1"/>
</dbReference>
<dbReference type="InterPro" id="IPR003593">
    <property type="entry name" value="AAA+_ATPase"/>
</dbReference>
<dbReference type="InterPro" id="IPR027417">
    <property type="entry name" value="P-loop_NTPase"/>
</dbReference>
<reference evidence="2 3" key="1">
    <citation type="submission" date="2018-05" db="EMBL/GenBank/DDBJ databases">
        <title>Evolution of GPA BGCs.</title>
        <authorList>
            <person name="Waglechner N."/>
            <person name="Wright G.D."/>
        </authorList>
    </citation>
    <scope>NUCLEOTIDE SEQUENCE [LARGE SCALE GENOMIC DNA]</scope>
    <source>
        <strain evidence="2 3">A82846</strain>
    </source>
</reference>
<gene>
    <name evidence="2" type="ORF">DMH04_00355</name>
</gene>
<evidence type="ECO:0000259" key="1">
    <source>
        <dbReference type="SMART" id="SM00382"/>
    </source>
</evidence>
<dbReference type="Proteomes" id="UP000287547">
    <property type="component" value="Unassembled WGS sequence"/>
</dbReference>
<comment type="caution">
    <text evidence="2">The sequence shown here is derived from an EMBL/GenBank/DDBJ whole genome shotgun (WGS) entry which is preliminary data.</text>
</comment>
<protein>
    <recommendedName>
        <fullName evidence="1">AAA+ ATPase domain-containing protein</fullName>
    </recommendedName>
</protein>
<organism evidence="2 3">
    <name type="scientific">Kibdelosporangium aridum</name>
    <dbReference type="NCBI Taxonomy" id="2030"/>
    <lineage>
        <taxon>Bacteria</taxon>
        <taxon>Bacillati</taxon>
        <taxon>Actinomycetota</taxon>
        <taxon>Actinomycetes</taxon>
        <taxon>Pseudonocardiales</taxon>
        <taxon>Pseudonocardiaceae</taxon>
        <taxon>Kibdelosporangium</taxon>
    </lineage>
</organism>
<dbReference type="GO" id="GO:0007165">
    <property type="term" value="P:signal transduction"/>
    <property type="evidence" value="ECO:0007669"/>
    <property type="project" value="InterPro"/>
</dbReference>
<dbReference type="OrthoDB" id="581105at2"/>
<dbReference type="SUPFAM" id="SSF48452">
    <property type="entry name" value="TPR-like"/>
    <property type="match status" value="2"/>
</dbReference>
<sequence length="863" mass="94646">MYVTTALRLGSLVVDIFINYRSSDASFGAAATFELLTDYFDRSTIFLDNQSMSPGSVYPDQIRTALQAMRVLVVLIGPNWLTEVDEGQRLIQREEDWVRREIRTAIERAVPVIPVLLDGVALPAADLLPADIRSLVHRQVAEIRHRSLRADVDRLANHLESLLPSTSAHRSVGRRRAGGEVTEVVESEQTVVPRELPASNHHFVGREGQLELLDCCLRTNGGQVLPIVVVTGTAGIGKTALAVRWAHRAAAEFPDGQLYVDLRGFGPGEPVTPMEALSGFLRALGMQRPEELNGLAERSARFRTMMTDRRMIVLLDNAYSAQQVEPLLPGAGPAVVLVTSRNSLRELHIGHATTPVQLEPLSSDAAARLLAADVGDRVAHEKDAADRLTALCAGIPLALRIVAERLASRPTTSLTSLANELEDERSRLASLSALDPPANVRAVFSWSYRQLDEFLATVFRAIGLGPRRGFDADSIAAVAGCPAAPVERALIDLSRVHLVTEQPDGRYSMHDLLRIYAGELARRGEDPSPGDASRRLFDYYLHSAERADLMLTPHRTRIPLVGDPEAGRDFPDAVTARQWLAAEEPNLIALSQMDDRRLDVRRWQLAYVLRDYFYLTKQLDGWIESHVNALNAACRSGDTRAEALTRNNLGMAMTAAGRLDEAVRLFTTAKEIFERIGDGMGTSNSVANIASVLRRQGDSALALTYLREALSYYRQEGALSHIGITLRGMAHAHLQLGQLTEAVQHAHEAVDIATWLSHDLDIAQADNILGAAHRLLDDLPLAEIAYQQALAAARRCESRYEEAWSLRGLGAVALATHQPDKARQHWCAALRLYQSVGSTLANEVSEDLARLARSNDESDGAAG</sequence>
<proteinExistence type="predicted"/>
<dbReference type="AlphaFoldDB" id="A0A428ZTT1"/>
<dbReference type="InterPro" id="IPR019734">
    <property type="entry name" value="TPR_rpt"/>
</dbReference>
<dbReference type="InterPro" id="IPR035897">
    <property type="entry name" value="Toll_tir_struct_dom_sf"/>
</dbReference>
<feature type="domain" description="AAA+ ATPase" evidence="1">
    <location>
        <begin position="224"/>
        <end position="364"/>
    </location>
</feature>
<dbReference type="EMBL" id="QHKI01000001">
    <property type="protein sequence ID" value="RSM91494.1"/>
    <property type="molecule type" value="Genomic_DNA"/>
</dbReference>
<dbReference type="PANTHER" id="PTHR47691">
    <property type="entry name" value="REGULATOR-RELATED"/>
    <property type="match status" value="1"/>
</dbReference>
<accession>A0A428ZTT1</accession>
<dbReference type="Gene3D" id="3.40.50.300">
    <property type="entry name" value="P-loop containing nucleotide triphosphate hydrolases"/>
    <property type="match status" value="1"/>
</dbReference>
<dbReference type="Pfam" id="PF13424">
    <property type="entry name" value="TPR_12"/>
    <property type="match status" value="2"/>
</dbReference>
<dbReference type="InterPro" id="IPR000157">
    <property type="entry name" value="TIR_dom"/>
</dbReference>
<dbReference type="Gene3D" id="1.25.40.10">
    <property type="entry name" value="Tetratricopeptide repeat domain"/>
    <property type="match status" value="1"/>
</dbReference>
<dbReference type="GO" id="GO:0043531">
    <property type="term" value="F:ADP binding"/>
    <property type="evidence" value="ECO:0007669"/>
    <property type="project" value="InterPro"/>
</dbReference>
<evidence type="ECO:0000313" key="3">
    <source>
        <dbReference type="Proteomes" id="UP000287547"/>
    </source>
</evidence>
<name>A0A428ZTT1_KIBAR</name>